<dbReference type="EMBL" id="CP048286">
    <property type="protein sequence ID" value="QHW34000.1"/>
    <property type="molecule type" value="Genomic_DNA"/>
</dbReference>
<dbReference type="SUPFAM" id="SSF53850">
    <property type="entry name" value="Periplasmic binding protein-like II"/>
    <property type="match status" value="1"/>
</dbReference>
<gene>
    <name evidence="8" type="ORF">GZH47_26555</name>
</gene>
<feature type="chain" id="PRO_5038918132" evidence="7">
    <location>
        <begin position="21"/>
        <end position="528"/>
    </location>
</feature>
<feature type="signal peptide" evidence="7">
    <location>
        <begin position="1"/>
        <end position="20"/>
    </location>
</feature>
<dbReference type="InterPro" id="IPR006059">
    <property type="entry name" value="SBP"/>
</dbReference>
<keyword evidence="9" id="KW-1185">Reference proteome</keyword>
<evidence type="ECO:0000256" key="5">
    <source>
        <dbReference type="ARBA" id="ARBA00023288"/>
    </source>
</evidence>
<dbReference type="Pfam" id="PF01547">
    <property type="entry name" value="SBP_bac_1"/>
    <property type="match status" value="1"/>
</dbReference>
<protein>
    <submittedName>
        <fullName evidence="8">Extracellular solute-binding protein</fullName>
    </submittedName>
</protein>
<keyword evidence="1" id="KW-1003">Cell membrane</keyword>
<keyword evidence="3" id="KW-0472">Membrane</keyword>
<dbReference type="PROSITE" id="PS51257">
    <property type="entry name" value="PROKAR_LIPOPROTEIN"/>
    <property type="match status" value="1"/>
</dbReference>
<dbReference type="PANTHER" id="PTHR43649:SF33">
    <property type="entry name" value="POLYGALACTURONAN_RHAMNOGALACTURONAN-BINDING PROTEIN YTCQ"/>
    <property type="match status" value="1"/>
</dbReference>
<keyword evidence="4" id="KW-0564">Palmitate</keyword>
<dbReference type="AlphaFoldDB" id="A0A6C0P619"/>
<dbReference type="RefSeq" id="WP_162643997.1">
    <property type="nucleotide sequence ID" value="NZ_CP048286.1"/>
</dbReference>
<organism evidence="8 9">
    <name type="scientific">Paenibacillus rhizovicinus</name>
    <dbReference type="NCBI Taxonomy" id="2704463"/>
    <lineage>
        <taxon>Bacteria</taxon>
        <taxon>Bacillati</taxon>
        <taxon>Bacillota</taxon>
        <taxon>Bacilli</taxon>
        <taxon>Bacillales</taxon>
        <taxon>Paenibacillaceae</taxon>
        <taxon>Paenibacillus</taxon>
    </lineage>
</organism>
<feature type="region of interest" description="Disordered" evidence="6">
    <location>
        <begin position="27"/>
        <end position="61"/>
    </location>
</feature>
<dbReference type="InterPro" id="IPR050490">
    <property type="entry name" value="Bact_solute-bd_prot1"/>
</dbReference>
<evidence type="ECO:0000313" key="9">
    <source>
        <dbReference type="Proteomes" id="UP000479114"/>
    </source>
</evidence>
<evidence type="ECO:0000256" key="2">
    <source>
        <dbReference type="ARBA" id="ARBA00022729"/>
    </source>
</evidence>
<proteinExistence type="predicted"/>
<feature type="compositionally biased region" description="Low complexity" evidence="6">
    <location>
        <begin position="51"/>
        <end position="61"/>
    </location>
</feature>
<reference evidence="8 9" key="1">
    <citation type="submission" date="2020-02" db="EMBL/GenBank/DDBJ databases">
        <title>Paenibacillus sp. nov., isolated from rhizosphere soil of tomato.</title>
        <authorList>
            <person name="Weon H.-Y."/>
            <person name="Lee S.A."/>
        </authorList>
    </citation>
    <scope>NUCLEOTIDE SEQUENCE [LARGE SCALE GENOMIC DNA]</scope>
    <source>
        <strain evidence="8 9">14171R-81</strain>
    </source>
</reference>
<evidence type="ECO:0000256" key="1">
    <source>
        <dbReference type="ARBA" id="ARBA00022475"/>
    </source>
</evidence>
<evidence type="ECO:0000313" key="8">
    <source>
        <dbReference type="EMBL" id="QHW34000.1"/>
    </source>
</evidence>
<name>A0A6C0P619_9BACL</name>
<sequence>MGKGFSLLAAPILVISLLTACSGNNNGGGSASDDNESGNVSTPAPAKTDDPASTNTTANTPALPDKTFSFLDISHPSWPYDQNWLVWKLLKEKTGVSFKVEVPSGLMADALSFAIASGDLPDVMYTEDKSLADKYGQMGALANILDYTDIMPNFKQWMETYPNDTRNAIAADGKMYEFPNQGIGETNRMIWMYREDVFKKLNLSPPQNWDELYTVLQALKKAYPDSYPLSWRDGLAYLLNFGASFNTSRDFYYDFDTQTWKYAPLDDNYKTMIQYLNKFYKEGLIPPDFLSIDTKQWQDLMSTDKAFITLDYIGRIDFYNTPLRQDNPDYNLLFMPPPEGVPGSQKNAFTQFDQAGMMVASSSKNVKDIMKYFDFLYSEEGKNMLSWGEEGKTYTVKDGKNVFNPDYTTVADLRKKTGLSTDGVYTWFDYDAHLSLSSKELASAYEEARKYDSVQQPMPSLTQAELDDTSVEMTSIQKFRDENVSKFILGTRSFGEWDKYAEDLKALGVDHVASIYKQAYERAMQAAQ</sequence>
<dbReference type="KEGG" id="prz:GZH47_26555"/>
<evidence type="ECO:0000256" key="4">
    <source>
        <dbReference type="ARBA" id="ARBA00023139"/>
    </source>
</evidence>
<evidence type="ECO:0000256" key="3">
    <source>
        <dbReference type="ARBA" id="ARBA00023136"/>
    </source>
</evidence>
<keyword evidence="2 7" id="KW-0732">Signal</keyword>
<accession>A0A6C0P619</accession>
<dbReference type="Gene3D" id="3.40.190.10">
    <property type="entry name" value="Periplasmic binding protein-like II"/>
    <property type="match status" value="2"/>
</dbReference>
<evidence type="ECO:0000256" key="7">
    <source>
        <dbReference type="SAM" id="SignalP"/>
    </source>
</evidence>
<dbReference type="Proteomes" id="UP000479114">
    <property type="component" value="Chromosome"/>
</dbReference>
<dbReference type="PANTHER" id="PTHR43649">
    <property type="entry name" value="ARABINOSE-BINDING PROTEIN-RELATED"/>
    <property type="match status" value="1"/>
</dbReference>
<keyword evidence="5" id="KW-0449">Lipoprotein</keyword>
<evidence type="ECO:0000256" key="6">
    <source>
        <dbReference type="SAM" id="MobiDB-lite"/>
    </source>
</evidence>